<organism evidence="1">
    <name type="scientific">Petromyces alliaceus</name>
    <name type="common">Aspergillus alliaceus</name>
    <dbReference type="NCBI Taxonomy" id="209559"/>
    <lineage>
        <taxon>Eukaryota</taxon>
        <taxon>Fungi</taxon>
        <taxon>Dikarya</taxon>
        <taxon>Ascomycota</taxon>
        <taxon>Pezizomycotina</taxon>
        <taxon>Eurotiomycetes</taxon>
        <taxon>Eurotiomycetidae</taxon>
        <taxon>Eurotiales</taxon>
        <taxon>Aspergillaceae</taxon>
        <taxon>Aspergillus</taxon>
        <taxon>Aspergillus subgen. Circumdati</taxon>
    </lineage>
</organism>
<sequence length="62" mass="7230">MFSRALIKPFFVRDVYHDTDRIKPFADSFPNLFPGDGETFGVQPFLQRWFLDINSGFIFGNP</sequence>
<proteinExistence type="predicted"/>
<dbReference type="AlphaFoldDB" id="A0A5N7CGZ7"/>
<dbReference type="EMBL" id="ML735232">
    <property type="protein sequence ID" value="KAE8393048.1"/>
    <property type="molecule type" value="Genomic_DNA"/>
</dbReference>
<protein>
    <submittedName>
        <fullName evidence="1">Uncharacterized protein</fullName>
    </submittedName>
</protein>
<reference evidence="1" key="1">
    <citation type="submission" date="2019-04" db="EMBL/GenBank/DDBJ databases">
        <title>Friends and foes A comparative genomics studyof 23 Aspergillus species from section Flavi.</title>
        <authorList>
            <consortium name="DOE Joint Genome Institute"/>
            <person name="Kjaerbolling I."/>
            <person name="Vesth T."/>
            <person name="Frisvad J.C."/>
            <person name="Nybo J.L."/>
            <person name="Theobald S."/>
            <person name="Kildgaard S."/>
            <person name="Isbrandt T."/>
            <person name="Kuo A."/>
            <person name="Sato A."/>
            <person name="Lyhne E.K."/>
            <person name="Kogle M.E."/>
            <person name="Wiebenga A."/>
            <person name="Kun R.S."/>
            <person name="Lubbers R.J."/>
            <person name="Makela M.R."/>
            <person name="Barry K."/>
            <person name="Chovatia M."/>
            <person name="Clum A."/>
            <person name="Daum C."/>
            <person name="Haridas S."/>
            <person name="He G."/>
            <person name="LaButti K."/>
            <person name="Lipzen A."/>
            <person name="Mondo S."/>
            <person name="Riley R."/>
            <person name="Salamov A."/>
            <person name="Simmons B.A."/>
            <person name="Magnuson J.K."/>
            <person name="Henrissat B."/>
            <person name="Mortensen U.H."/>
            <person name="Larsen T.O."/>
            <person name="Devries R.P."/>
            <person name="Grigoriev I.V."/>
            <person name="Machida M."/>
            <person name="Baker S.E."/>
            <person name="Andersen M.R."/>
        </authorList>
    </citation>
    <scope>NUCLEOTIDE SEQUENCE [LARGE SCALE GENOMIC DNA]</scope>
    <source>
        <strain evidence="1">IBT 14317</strain>
    </source>
</reference>
<accession>A0A5N7CGZ7</accession>
<dbReference type="OrthoDB" id="1470350at2759"/>
<gene>
    <name evidence="1" type="ORF">BDV23DRAFT_149986</name>
</gene>
<dbReference type="Proteomes" id="UP000326877">
    <property type="component" value="Unassembled WGS sequence"/>
</dbReference>
<evidence type="ECO:0000313" key="1">
    <source>
        <dbReference type="EMBL" id="KAE8393048.1"/>
    </source>
</evidence>
<name>A0A5N7CGZ7_PETAA</name>